<dbReference type="AlphaFoldDB" id="W0A3W9"/>
<name>W0A3W9_9SPHN</name>
<evidence type="ECO:0000313" key="4">
    <source>
        <dbReference type="Proteomes" id="UP000018851"/>
    </source>
</evidence>
<dbReference type="STRING" id="1123269.NX02_04525"/>
<feature type="coiled-coil region" evidence="1">
    <location>
        <begin position="65"/>
        <end position="92"/>
    </location>
</feature>
<keyword evidence="2" id="KW-0472">Membrane</keyword>
<keyword evidence="1" id="KW-0175">Coiled coil</keyword>
<evidence type="ECO:0000256" key="1">
    <source>
        <dbReference type="SAM" id="Coils"/>
    </source>
</evidence>
<dbReference type="Proteomes" id="UP000018851">
    <property type="component" value="Chromosome"/>
</dbReference>
<protein>
    <submittedName>
        <fullName evidence="3">Uncharacterized protein</fullName>
    </submittedName>
</protein>
<evidence type="ECO:0000256" key="2">
    <source>
        <dbReference type="SAM" id="Phobius"/>
    </source>
</evidence>
<keyword evidence="4" id="KW-1185">Reference proteome</keyword>
<keyword evidence="2" id="KW-0812">Transmembrane</keyword>
<dbReference type="HOGENOM" id="CLU_2013799_0_0_5"/>
<dbReference type="EMBL" id="CP006644">
    <property type="protein sequence ID" value="AHE52649.1"/>
    <property type="molecule type" value="Genomic_DNA"/>
</dbReference>
<dbReference type="RefSeq" id="WP_025290950.1">
    <property type="nucleotide sequence ID" value="NZ_CP006644.1"/>
</dbReference>
<gene>
    <name evidence="3" type="ORF">NX02_04525</name>
</gene>
<evidence type="ECO:0000313" key="3">
    <source>
        <dbReference type="EMBL" id="AHE52649.1"/>
    </source>
</evidence>
<organism evidence="3 4">
    <name type="scientific">Sphingomonas sanxanigenens DSM 19645 = NX02</name>
    <dbReference type="NCBI Taxonomy" id="1123269"/>
    <lineage>
        <taxon>Bacteria</taxon>
        <taxon>Pseudomonadati</taxon>
        <taxon>Pseudomonadota</taxon>
        <taxon>Alphaproteobacteria</taxon>
        <taxon>Sphingomonadales</taxon>
        <taxon>Sphingomonadaceae</taxon>
        <taxon>Sphingomonas</taxon>
    </lineage>
</organism>
<dbReference type="KEGG" id="ssan:NX02_04525"/>
<sequence length="123" mass="13833">MSFDWSLLLGPYGGVVAGAFGTGCAAGYAFCVRTILKVSDGRLDEFRAEIARERKDCDERISSINDDRREERKAYEGRISRLEKRVFELEDRSYTGQLRQMAQVRQSSKDMGIIELGGTPDDA</sequence>
<keyword evidence="2" id="KW-1133">Transmembrane helix</keyword>
<feature type="transmembrane region" description="Helical" evidence="2">
    <location>
        <begin position="12"/>
        <end position="32"/>
    </location>
</feature>
<reference evidence="3 4" key="1">
    <citation type="submission" date="2013-07" db="EMBL/GenBank/DDBJ databases">
        <title>Completed genome of Sphingomonas sanxanigenens NX02.</title>
        <authorList>
            <person name="Ma T."/>
            <person name="Huang H."/>
            <person name="Wu M."/>
            <person name="Li X."/>
            <person name="Li G."/>
        </authorList>
    </citation>
    <scope>NUCLEOTIDE SEQUENCE [LARGE SCALE GENOMIC DNA]</scope>
    <source>
        <strain evidence="3 4">NX02</strain>
    </source>
</reference>
<dbReference type="PATRIC" id="fig|1123269.5.peg.880"/>
<proteinExistence type="predicted"/>
<accession>W0A3W9</accession>